<gene>
    <name evidence="2" type="ORF">EZ449_20965</name>
</gene>
<comment type="caution">
    <text evidence="2">The sequence shown here is derived from an EMBL/GenBank/DDBJ whole genome shotgun (WGS) entry which is preliminary data.</text>
</comment>
<evidence type="ECO:0000313" key="2">
    <source>
        <dbReference type="EMBL" id="TCD00268.1"/>
    </source>
</evidence>
<dbReference type="InterPro" id="IPR041304">
    <property type="entry name" value="AbiTii"/>
</dbReference>
<feature type="domain" description="AbiTii" evidence="1">
    <location>
        <begin position="2"/>
        <end position="197"/>
    </location>
</feature>
<dbReference type="Pfam" id="PF18864">
    <property type="entry name" value="AbiTii"/>
    <property type="match status" value="1"/>
</dbReference>
<accession>A0A4R0NK86</accession>
<name>A0A4R0NK86_9SPHI</name>
<reference evidence="2 3" key="1">
    <citation type="submission" date="2019-02" db="EMBL/GenBank/DDBJ databases">
        <title>Pedobacter sp. RP-3-11 sp. nov., isolated from Arctic soil.</title>
        <authorList>
            <person name="Dahal R.H."/>
        </authorList>
    </citation>
    <scope>NUCLEOTIDE SEQUENCE [LARGE SCALE GENOMIC DNA]</scope>
    <source>
        <strain evidence="2 3">RP-3-11</strain>
    </source>
</reference>
<keyword evidence="3" id="KW-1185">Reference proteome</keyword>
<evidence type="ECO:0000259" key="1">
    <source>
        <dbReference type="Pfam" id="PF18864"/>
    </source>
</evidence>
<dbReference type="EMBL" id="SJSN01000025">
    <property type="protein sequence ID" value="TCD00268.1"/>
    <property type="molecule type" value="Genomic_DNA"/>
</dbReference>
<sequence length="302" mass="33413">MKLISDIIGDLVDQQTSLVSALTKTKVLATRIGNQNLLEWVNFELKGYPNTSSLPEYRKLSGTIIGDFMNRVRHVTNYPIPLPEFGGDVDDTLREMPFLEGASTLELFEKNENPSLVFRFPDSVKHSLESILRNANGPYFQLLNIGVTLPIHAANQVLSAARDRLLDFILELEKQFGMETDLSELKKNNTKINYIMNNTITNNGDGNVVNTGENAMVNANITITKGNKDQLARTLRDNGVETEDVAELLTVIDTEQPEGSSFGAKVNGWMKKMLAKSIDGTWQISVGAAGNLLAEALKAYYS</sequence>
<dbReference type="OrthoDB" id="766804at2"/>
<dbReference type="RefSeq" id="WP_131562610.1">
    <property type="nucleotide sequence ID" value="NZ_SJSN01000025.1"/>
</dbReference>
<protein>
    <recommendedName>
        <fullName evidence="1">AbiTii domain-containing protein</fullName>
    </recommendedName>
</protein>
<proteinExistence type="predicted"/>
<organism evidence="2 3">
    <name type="scientific">Pedobacter frigidisoli</name>
    <dbReference type="NCBI Taxonomy" id="2530455"/>
    <lineage>
        <taxon>Bacteria</taxon>
        <taxon>Pseudomonadati</taxon>
        <taxon>Bacteroidota</taxon>
        <taxon>Sphingobacteriia</taxon>
        <taxon>Sphingobacteriales</taxon>
        <taxon>Sphingobacteriaceae</taxon>
        <taxon>Pedobacter</taxon>
    </lineage>
</organism>
<dbReference type="Proteomes" id="UP000291485">
    <property type="component" value="Unassembled WGS sequence"/>
</dbReference>
<evidence type="ECO:0000313" key="3">
    <source>
        <dbReference type="Proteomes" id="UP000291485"/>
    </source>
</evidence>
<dbReference type="AlphaFoldDB" id="A0A4R0NK86"/>